<dbReference type="GeneID" id="101725391"/>
<protein>
    <submittedName>
        <fullName evidence="3 4">Uncharacterized protein LOC101725391</fullName>
    </submittedName>
</protein>
<gene>
    <name evidence="3 4 5" type="primary">LOC101725391</name>
</gene>
<feature type="compositionally biased region" description="Basic and acidic residues" evidence="1">
    <location>
        <begin position="174"/>
        <end position="192"/>
    </location>
</feature>
<feature type="compositionally biased region" description="Polar residues" evidence="1">
    <location>
        <begin position="60"/>
        <end position="69"/>
    </location>
</feature>
<dbReference type="AlphaFoldDB" id="A0AAX6T2I6"/>
<evidence type="ECO:0000313" key="2">
    <source>
        <dbReference type="Proteomes" id="UP000694906"/>
    </source>
</evidence>
<feature type="compositionally biased region" description="Basic residues" evidence="1">
    <location>
        <begin position="98"/>
        <end position="111"/>
    </location>
</feature>
<reference evidence="3 4" key="1">
    <citation type="submission" date="2025-04" db="UniProtKB">
        <authorList>
            <consortium name="RefSeq"/>
        </authorList>
    </citation>
    <scope>IDENTIFICATION</scope>
</reference>
<keyword evidence="2" id="KW-1185">Reference proteome</keyword>
<feature type="region of interest" description="Disordered" evidence="1">
    <location>
        <begin position="270"/>
        <end position="291"/>
    </location>
</feature>
<evidence type="ECO:0000313" key="5">
    <source>
        <dbReference type="RefSeq" id="XP_021116472.1"/>
    </source>
</evidence>
<name>A0AAX6T2I6_HETGA</name>
<evidence type="ECO:0000313" key="3">
    <source>
        <dbReference type="RefSeq" id="XP_021116470.1"/>
    </source>
</evidence>
<accession>A0AAX6T2I6</accession>
<feature type="compositionally biased region" description="Low complexity" evidence="1">
    <location>
        <begin position="214"/>
        <end position="230"/>
    </location>
</feature>
<dbReference type="RefSeq" id="XP_021116472.1">
    <property type="nucleotide sequence ID" value="XM_021260813.1"/>
</dbReference>
<dbReference type="Proteomes" id="UP000694906">
    <property type="component" value="Unplaced"/>
</dbReference>
<dbReference type="RefSeq" id="XP_021116470.1">
    <property type="nucleotide sequence ID" value="XM_021260811.1"/>
</dbReference>
<proteinExistence type="predicted"/>
<dbReference type="RefSeq" id="XP_021116471.1">
    <property type="nucleotide sequence ID" value="XM_021260812.1"/>
</dbReference>
<organism evidence="2 5">
    <name type="scientific">Heterocephalus glaber</name>
    <name type="common">Naked mole rat</name>
    <dbReference type="NCBI Taxonomy" id="10181"/>
    <lineage>
        <taxon>Eukaryota</taxon>
        <taxon>Metazoa</taxon>
        <taxon>Chordata</taxon>
        <taxon>Craniata</taxon>
        <taxon>Vertebrata</taxon>
        <taxon>Euteleostomi</taxon>
        <taxon>Mammalia</taxon>
        <taxon>Eutheria</taxon>
        <taxon>Euarchontoglires</taxon>
        <taxon>Glires</taxon>
        <taxon>Rodentia</taxon>
        <taxon>Hystricomorpha</taxon>
        <taxon>Bathyergidae</taxon>
        <taxon>Heterocephalus</taxon>
    </lineage>
</organism>
<sequence>MAEWSKAPDSSSASRPGVSGLQVEAWVRIPLLTHIFFPSLFFPAGMGSPQVSSWPPAGTLGSSPANTLAAQRGASRARTLDRQKLRVGGPGPPALSSRSRRRLGSGSRRWRPGGQESPLLSGSGRHGHPRGHAEPPQVTRRPKGGQARGLQNSGRRSTRIDRFPKDSALPRGGVDIRERLAAETGGRGREPGTRPSGDSFNCERGRGRAPPHPELLLPRPRPSRGLTRGPESGSELSTPGVTLPRVLLPGRHNLPSRAFCPLKARRVHSEVSSTARGRPRGPSLPSGRPALPRTGVFAAWGPVVIYESFYTTH</sequence>
<feature type="region of interest" description="Disordered" evidence="1">
    <location>
        <begin position="49"/>
        <end position="242"/>
    </location>
</feature>
<evidence type="ECO:0000313" key="4">
    <source>
        <dbReference type="RefSeq" id="XP_021116471.1"/>
    </source>
</evidence>
<feature type="compositionally biased region" description="Low complexity" evidence="1">
    <location>
        <begin position="280"/>
        <end position="289"/>
    </location>
</feature>
<evidence type="ECO:0000256" key="1">
    <source>
        <dbReference type="SAM" id="MobiDB-lite"/>
    </source>
</evidence>